<accession>A0ABU8YNL7</accession>
<evidence type="ECO:0000313" key="8">
    <source>
        <dbReference type="Proteomes" id="UP001384579"/>
    </source>
</evidence>
<dbReference type="PRINTS" id="PR00411">
    <property type="entry name" value="PNDRDTASEI"/>
</dbReference>
<protein>
    <submittedName>
        <fullName evidence="7">NAD(P)/FAD-dependent oxidoreductase</fullName>
        <ecNumber evidence="7">1.6.5.-</ecNumber>
    </submittedName>
</protein>
<dbReference type="PANTHER" id="PTHR42913">
    <property type="entry name" value="APOPTOSIS-INDUCING FACTOR 1"/>
    <property type="match status" value="1"/>
</dbReference>
<name>A0ABU8YNL7_9CYAN</name>
<comment type="similarity">
    <text evidence="2">Belongs to the NADH dehydrogenase family.</text>
</comment>
<sequence>MTQQQPRICILGGGFGGLYTALRLSQLPFPKAEKPEIVLVDRRDRFLFVPLLYELLTDELQTWEIAPPFTELLENTGVRFCQGTVCGIDIETKRVLLHDGPEFACDRLVLALGGETPLDMVNGAVEYAYSFRTLKDAYRLEERLRFLEAKNTDKIRVAIVGAGYSGVELACKLADRLGEKGRVRLVEQSDMMLRTSPEFNRDAATKALEKRQVWTDLETSVDSIGSDTISLMYKGQLDILPVDIVLWTVGTQVSQAVRSLPLKQNQRGQLITTPTLQIVDRPDIFALGDIAECHDASGQKLPTTAQVAFQQADYTAWNIWASLTGRPLLPFRYQPLGEMMTLGIDNATMAGLGIKLDGQLAHIARRLAYLYRMPTFDHQVKVGFNWISRPIQDLLKS</sequence>
<evidence type="ECO:0000256" key="5">
    <source>
        <dbReference type="ARBA" id="ARBA00023002"/>
    </source>
</evidence>
<keyword evidence="8" id="KW-1185">Reference proteome</keyword>
<feature type="domain" description="FAD/NAD(P)-binding" evidence="6">
    <location>
        <begin position="7"/>
        <end position="312"/>
    </location>
</feature>
<organism evidence="7 8">
    <name type="scientific">Microcoleus anatoxicus PTRS2</name>
    <dbReference type="NCBI Taxonomy" id="2705321"/>
    <lineage>
        <taxon>Bacteria</taxon>
        <taxon>Bacillati</taxon>
        <taxon>Cyanobacteriota</taxon>
        <taxon>Cyanophyceae</taxon>
        <taxon>Oscillatoriophycideae</taxon>
        <taxon>Oscillatoriales</taxon>
        <taxon>Microcoleaceae</taxon>
        <taxon>Microcoleus</taxon>
        <taxon>Microcoleus anatoxicus</taxon>
    </lineage>
</organism>
<evidence type="ECO:0000256" key="1">
    <source>
        <dbReference type="ARBA" id="ARBA00001974"/>
    </source>
</evidence>
<dbReference type="Pfam" id="PF07992">
    <property type="entry name" value="Pyr_redox_2"/>
    <property type="match status" value="1"/>
</dbReference>
<dbReference type="GO" id="GO:0016491">
    <property type="term" value="F:oxidoreductase activity"/>
    <property type="evidence" value="ECO:0007669"/>
    <property type="project" value="UniProtKB-KW"/>
</dbReference>
<keyword evidence="5 7" id="KW-0560">Oxidoreductase</keyword>
<reference evidence="7 8" key="1">
    <citation type="journal article" date="2020" name="Harmful Algae">
        <title>Molecular and morphological characterization of a novel dihydroanatoxin-a producing Microcoleus species (cyanobacteria) from the Russian River, California, USA.</title>
        <authorList>
            <person name="Conklin K.Y."/>
            <person name="Stancheva R."/>
            <person name="Otten T.G."/>
            <person name="Fadness R."/>
            <person name="Boyer G.L."/>
            <person name="Read B."/>
            <person name="Zhang X."/>
            <person name="Sheath R.G."/>
        </authorList>
    </citation>
    <scope>NUCLEOTIDE SEQUENCE [LARGE SCALE GENOMIC DNA]</scope>
    <source>
        <strain evidence="7 8">PTRS2</strain>
    </source>
</reference>
<dbReference type="PANTHER" id="PTHR42913:SF4">
    <property type="entry name" value="ALTERNATIVE NAD(P)H-UBIQUINONE OXIDOREDUCTASE C1, CHLOROPLASTIC_MITOCHONDRIAL"/>
    <property type="match status" value="1"/>
</dbReference>
<dbReference type="InterPro" id="IPR036188">
    <property type="entry name" value="FAD/NAD-bd_sf"/>
</dbReference>
<dbReference type="EC" id="1.6.5.-" evidence="7"/>
<dbReference type="InterPro" id="IPR051169">
    <property type="entry name" value="NADH-Q_oxidoreductase"/>
</dbReference>
<dbReference type="Proteomes" id="UP001384579">
    <property type="component" value="Unassembled WGS sequence"/>
</dbReference>
<evidence type="ECO:0000313" key="7">
    <source>
        <dbReference type="EMBL" id="MEK0185962.1"/>
    </source>
</evidence>
<dbReference type="Gene3D" id="3.50.50.100">
    <property type="match status" value="1"/>
</dbReference>
<keyword evidence="4" id="KW-0274">FAD</keyword>
<dbReference type="PRINTS" id="PR00368">
    <property type="entry name" value="FADPNR"/>
</dbReference>
<dbReference type="RefSeq" id="WP_340518703.1">
    <property type="nucleotide sequence ID" value="NZ_JBBLXS010000167.1"/>
</dbReference>
<evidence type="ECO:0000256" key="2">
    <source>
        <dbReference type="ARBA" id="ARBA00005272"/>
    </source>
</evidence>
<keyword evidence="3" id="KW-0285">Flavoprotein</keyword>
<comment type="caution">
    <text evidence="7">The sequence shown here is derived from an EMBL/GenBank/DDBJ whole genome shotgun (WGS) entry which is preliminary data.</text>
</comment>
<evidence type="ECO:0000259" key="6">
    <source>
        <dbReference type="Pfam" id="PF07992"/>
    </source>
</evidence>
<proteinExistence type="inferred from homology"/>
<evidence type="ECO:0000256" key="4">
    <source>
        <dbReference type="ARBA" id="ARBA00022827"/>
    </source>
</evidence>
<evidence type="ECO:0000256" key="3">
    <source>
        <dbReference type="ARBA" id="ARBA00022630"/>
    </source>
</evidence>
<dbReference type="SUPFAM" id="SSF51905">
    <property type="entry name" value="FAD/NAD(P)-binding domain"/>
    <property type="match status" value="2"/>
</dbReference>
<dbReference type="EMBL" id="JBBLXS010000167">
    <property type="protein sequence ID" value="MEK0185962.1"/>
    <property type="molecule type" value="Genomic_DNA"/>
</dbReference>
<comment type="cofactor">
    <cofactor evidence="1">
        <name>FAD</name>
        <dbReference type="ChEBI" id="CHEBI:57692"/>
    </cofactor>
</comment>
<dbReference type="InterPro" id="IPR023753">
    <property type="entry name" value="FAD/NAD-binding_dom"/>
</dbReference>
<gene>
    <name evidence="7" type="ORF">WMG39_14060</name>
</gene>